<dbReference type="SUPFAM" id="SSF52540">
    <property type="entry name" value="P-loop containing nucleoside triphosphate hydrolases"/>
    <property type="match status" value="1"/>
</dbReference>
<dbReference type="Proteomes" id="UP000287547">
    <property type="component" value="Unassembled WGS sequence"/>
</dbReference>
<comment type="caution">
    <text evidence="1">The sequence shown here is derived from an EMBL/GenBank/DDBJ whole genome shotgun (WGS) entry which is preliminary data.</text>
</comment>
<dbReference type="Gene3D" id="3.40.50.300">
    <property type="entry name" value="P-loop containing nucleotide triphosphate hydrolases"/>
    <property type="match status" value="1"/>
</dbReference>
<name>A0A428YNB3_KIBAR</name>
<accession>A0A428YNB3</accession>
<reference evidence="1 2" key="1">
    <citation type="submission" date="2018-05" db="EMBL/GenBank/DDBJ databases">
        <title>Evolution of GPA BGCs.</title>
        <authorList>
            <person name="Waglechner N."/>
            <person name="Wright G.D."/>
        </authorList>
    </citation>
    <scope>NUCLEOTIDE SEQUENCE [LARGE SCALE GENOMIC DNA]</scope>
    <source>
        <strain evidence="1 2">A82846</strain>
    </source>
</reference>
<dbReference type="RefSeq" id="WP_037269956.1">
    <property type="nucleotide sequence ID" value="NZ_QHKI01000070.1"/>
</dbReference>
<evidence type="ECO:0000313" key="1">
    <source>
        <dbReference type="EMBL" id="RSM69656.1"/>
    </source>
</evidence>
<proteinExistence type="predicted"/>
<organism evidence="1 2">
    <name type="scientific">Kibdelosporangium aridum</name>
    <dbReference type="NCBI Taxonomy" id="2030"/>
    <lineage>
        <taxon>Bacteria</taxon>
        <taxon>Bacillati</taxon>
        <taxon>Actinomycetota</taxon>
        <taxon>Actinomycetes</taxon>
        <taxon>Pseudonocardiales</taxon>
        <taxon>Pseudonocardiaceae</taxon>
        <taxon>Kibdelosporangium</taxon>
    </lineage>
</organism>
<dbReference type="EMBL" id="QHKI01000070">
    <property type="protein sequence ID" value="RSM69656.1"/>
    <property type="molecule type" value="Genomic_DNA"/>
</dbReference>
<gene>
    <name evidence="1" type="ORF">DMH04_45895</name>
</gene>
<evidence type="ECO:0000313" key="2">
    <source>
        <dbReference type="Proteomes" id="UP000287547"/>
    </source>
</evidence>
<protein>
    <submittedName>
        <fullName evidence="1">Uncharacterized protein</fullName>
    </submittedName>
</protein>
<sequence>MRAASALIVTDEPTAQLEPTIAAGVTDAMRAVVDSGCALTVVSHDVARLRGPSDRTFPLS</sequence>
<dbReference type="AlphaFoldDB" id="A0A428YNB3"/>
<dbReference type="InterPro" id="IPR027417">
    <property type="entry name" value="P-loop_NTPase"/>
</dbReference>